<dbReference type="NCBIfam" id="TIGR01750">
    <property type="entry name" value="fabZ"/>
    <property type="match status" value="1"/>
</dbReference>
<dbReference type="EMBL" id="REGR01000015">
    <property type="protein sequence ID" value="RXZ42078.1"/>
    <property type="molecule type" value="Genomic_DNA"/>
</dbReference>
<protein>
    <recommendedName>
        <fullName evidence="9">3-hydroxyacyl-[acyl-carrier-protein] dehydratase FabZ</fullName>
        <ecNumber evidence="9">4.2.1.59</ecNumber>
    </recommendedName>
    <alternativeName>
        <fullName evidence="9">(3R)-hydroxymyristoyl-[acyl-carrier-protein] dehydratase</fullName>
        <shortName evidence="9">(3R)-hydroxymyristoyl-ACP dehydrase</shortName>
    </alternativeName>
    <alternativeName>
        <fullName evidence="9">Beta-hydroxyacyl-ACP dehydratase</fullName>
    </alternativeName>
</protein>
<dbReference type="InterPro" id="IPR010084">
    <property type="entry name" value="FabZ"/>
</dbReference>
<dbReference type="CDD" id="cd01288">
    <property type="entry name" value="FabZ"/>
    <property type="match status" value="1"/>
</dbReference>
<dbReference type="RefSeq" id="WP_129213699.1">
    <property type="nucleotide sequence ID" value="NZ_REGR01000015.1"/>
</dbReference>
<gene>
    <name evidence="9 10" type="primary">fabZ</name>
    <name evidence="10" type="ORF">EBB06_13600</name>
</gene>
<keyword evidence="4 9" id="KW-0444">Lipid biosynthesis</keyword>
<dbReference type="SUPFAM" id="SSF54637">
    <property type="entry name" value="Thioesterase/thiol ester dehydrase-isomerase"/>
    <property type="match status" value="1"/>
</dbReference>
<comment type="similarity">
    <text evidence="2 9">Belongs to the thioester dehydratase family. FabZ subfamily.</text>
</comment>
<dbReference type="GO" id="GO:0019171">
    <property type="term" value="F:(3R)-hydroxyacyl-[acyl-carrier-protein] dehydratase activity"/>
    <property type="evidence" value="ECO:0007669"/>
    <property type="project" value="UniProtKB-EC"/>
</dbReference>
<accession>A0ABY0F9D1</accession>
<keyword evidence="6 9" id="KW-0443">Lipid metabolism</keyword>
<dbReference type="PANTHER" id="PTHR30272:SF1">
    <property type="entry name" value="3-HYDROXYACYL-[ACYL-CARRIER-PROTEIN] DEHYDRATASE"/>
    <property type="match status" value="1"/>
</dbReference>
<dbReference type="InterPro" id="IPR029069">
    <property type="entry name" value="HotDog_dom_sf"/>
</dbReference>
<dbReference type="InterPro" id="IPR013114">
    <property type="entry name" value="FabA_FabZ"/>
</dbReference>
<dbReference type="Pfam" id="PF07977">
    <property type="entry name" value="FabA"/>
    <property type="match status" value="1"/>
</dbReference>
<name>A0ABY0F9D1_9NEIS</name>
<evidence type="ECO:0000256" key="2">
    <source>
        <dbReference type="ARBA" id="ARBA00009174"/>
    </source>
</evidence>
<reference evidence="10 11" key="1">
    <citation type="submission" date="2018-10" db="EMBL/GenBank/DDBJ databases">
        <title>Draft genome of Fastidiocella sp. strain 375T, a bacterium isolated from a karstic cave dripping water.</title>
        <authorList>
            <person name="Coelho C."/>
            <person name="Verissimo A."/>
            <person name="Tiago I."/>
        </authorList>
    </citation>
    <scope>NUCLEOTIDE SEQUENCE [LARGE SCALE GENOMIC DNA]</scope>
    <source>
        <strain evidence="10 11">CAVE-375</strain>
    </source>
</reference>
<comment type="caution">
    <text evidence="10">The sequence shown here is derived from an EMBL/GenBank/DDBJ whole genome shotgun (WGS) entry which is preliminary data.</text>
</comment>
<evidence type="ECO:0000313" key="10">
    <source>
        <dbReference type="EMBL" id="RXZ42078.1"/>
    </source>
</evidence>
<evidence type="ECO:0000313" key="11">
    <source>
        <dbReference type="Proteomes" id="UP000290682"/>
    </source>
</evidence>
<evidence type="ECO:0000256" key="3">
    <source>
        <dbReference type="ARBA" id="ARBA00022490"/>
    </source>
</evidence>
<evidence type="ECO:0000256" key="9">
    <source>
        <dbReference type="HAMAP-Rule" id="MF_00406"/>
    </source>
</evidence>
<keyword evidence="3 9" id="KW-0963">Cytoplasm</keyword>
<sequence length="149" mass="16682">MSEAVSIDVREIMRCLPHRYPFLLVDKVTEFEANVRVKAIKNVTINEPFFMGHFDGYPVMPGVLIIEALAQAAGILSIKSVGERPENELYFFVGIDNARFKRQVVPGDQLTLEIEQVAVKRGIAKYNARALVDGQVACEAQIMCAKREV</sequence>
<comment type="catalytic activity">
    <reaction evidence="9">
        <text>a (3R)-hydroxyacyl-[ACP] = a (2E)-enoyl-[ACP] + H2O</text>
        <dbReference type="Rhea" id="RHEA:13097"/>
        <dbReference type="Rhea" id="RHEA-COMP:9925"/>
        <dbReference type="Rhea" id="RHEA-COMP:9945"/>
        <dbReference type="ChEBI" id="CHEBI:15377"/>
        <dbReference type="ChEBI" id="CHEBI:78784"/>
        <dbReference type="ChEBI" id="CHEBI:78827"/>
        <dbReference type="EC" id="4.2.1.59"/>
    </reaction>
</comment>
<evidence type="ECO:0000256" key="1">
    <source>
        <dbReference type="ARBA" id="ARBA00004496"/>
    </source>
</evidence>
<keyword evidence="7 9" id="KW-0456">Lyase</keyword>
<dbReference type="Proteomes" id="UP000290682">
    <property type="component" value="Unassembled WGS sequence"/>
</dbReference>
<comment type="subcellular location">
    <subcellularLocation>
        <location evidence="1 9">Cytoplasm</location>
    </subcellularLocation>
</comment>
<keyword evidence="5 9" id="KW-0441">Lipid A biosynthesis</keyword>
<evidence type="ECO:0000256" key="8">
    <source>
        <dbReference type="ARBA" id="ARBA00025049"/>
    </source>
</evidence>
<evidence type="ECO:0000256" key="7">
    <source>
        <dbReference type="ARBA" id="ARBA00023239"/>
    </source>
</evidence>
<feature type="active site" evidence="9">
    <location>
        <position position="53"/>
    </location>
</feature>
<dbReference type="Gene3D" id="3.10.129.10">
    <property type="entry name" value="Hotdog Thioesterase"/>
    <property type="match status" value="1"/>
</dbReference>
<dbReference type="PANTHER" id="PTHR30272">
    <property type="entry name" value="3-HYDROXYACYL-[ACYL-CARRIER-PROTEIN] DEHYDRATASE"/>
    <property type="match status" value="1"/>
</dbReference>
<keyword evidence="11" id="KW-1185">Reference proteome</keyword>
<dbReference type="EC" id="4.2.1.59" evidence="9"/>
<comment type="function">
    <text evidence="8 9">Involved in unsaturated fatty acids biosynthesis. Catalyzes the dehydration of short chain beta-hydroxyacyl-ACPs and long chain saturated and unsaturated beta-hydroxyacyl-ACPs.</text>
</comment>
<organism evidence="10 11">
    <name type="scientific">Crenobacter cavernae</name>
    <dbReference type="NCBI Taxonomy" id="2290923"/>
    <lineage>
        <taxon>Bacteria</taxon>
        <taxon>Pseudomonadati</taxon>
        <taxon>Pseudomonadota</taxon>
        <taxon>Betaproteobacteria</taxon>
        <taxon>Neisseriales</taxon>
        <taxon>Neisseriaceae</taxon>
        <taxon>Crenobacter</taxon>
    </lineage>
</organism>
<proteinExistence type="inferred from homology"/>
<evidence type="ECO:0000256" key="4">
    <source>
        <dbReference type="ARBA" id="ARBA00022516"/>
    </source>
</evidence>
<evidence type="ECO:0000256" key="6">
    <source>
        <dbReference type="ARBA" id="ARBA00023098"/>
    </source>
</evidence>
<dbReference type="NCBIfam" id="NF000582">
    <property type="entry name" value="PRK00006.1"/>
    <property type="match status" value="1"/>
</dbReference>
<dbReference type="HAMAP" id="MF_00406">
    <property type="entry name" value="FabZ"/>
    <property type="match status" value="1"/>
</dbReference>
<evidence type="ECO:0000256" key="5">
    <source>
        <dbReference type="ARBA" id="ARBA00022556"/>
    </source>
</evidence>